<evidence type="ECO:0000256" key="1">
    <source>
        <dbReference type="SAM" id="Phobius"/>
    </source>
</evidence>
<keyword evidence="1" id="KW-0472">Membrane</keyword>
<evidence type="ECO:0000313" key="3">
    <source>
        <dbReference type="Proteomes" id="UP000266743"/>
    </source>
</evidence>
<sequence length="47" mass="5392">MCERYVALLDSLNFFAWCSVVFFCTSLPASSVSLTEGNKNKHRLRYS</sequence>
<keyword evidence="1" id="KW-1133">Transmembrane helix</keyword>
<feature type="transmembrane region" description="Helical" evidence="1">
    <location>
        <begin position="14"/>
        <end position="35"/>
    </location>
</feature>
<accession>A0A3L6L0H9</accession>
<keyword evidence="1" id="KW-0812">Transmembrane</keyword>
<proteinExistence type="predicted"/>
<dbReference type="EMBL" id="QSBY01000009">
    <property type="protein sequence ID" value="RHW70134.1"/>
    <property type="molecule type" value="Genomic_DNA"/>
</dbReference>
<dbReference type="Proteomes" id="UP000266743">
    <property type="component" value="Chromosome 9"/>
</dbReference>
<gene>
    <name evidence="2" type="ORF">DPX39_090013500</name>
</gene>
<protein>
    <submittedName>
        <fullName evidence="2">Uncharacterized protein</fullName>
    </submittedName>
</protein>
<organism evidence="2 3">
    <name type="scientific">Trypanosoma brucei equiperdum</name>
    <dbReference type="NCBI Taxonomy" id="630700"/>
    <lineage>
        <taxon>Eukaryota</taxon>
        <taxon>Discoba</taxon>
        <taxon>Euglenozoa</taxon>
        <taxon>Kinetoplastea</taxon>
        <taxon>Metakinetoplastina</taxon>
        <taxon>Trypanosomatida</taxon>
        <taxon>Trypanosomatidae</taxon>
        <taxon>Trypanosoma</taxon>
    </lineage>
</organism>
<reference evidence="2 3" key="1">
    <citation type="submission" date="2018-09" db="EMBL/GenBank/DDBJ databases">
        <title>whole genome sequence of T. equiperdum IVM-t1 strain.</title>
        <authorList>
            <person name="Suganuma K."/>
        </authorList>
    </citation>
    <scope>NUCLEOTIDE SEQUENCE [LARGE SCALE GENOMIC DNA]</scope>
    <source>
        <strain evidence="2 3">IVM-t1</strain>
    </source>
</reference>
<name>A0A3L6L0H9_9TRYP</name>
<evidence type="ECO:0000313" key="2">
    <source>
        <dbReference type="EMBL" id="RHW70134.1"/>
    </source>
</evidence>
<comment type="caution">
    <text evidence="2">The sequence shown here is derived from an EMBL/GenBank/DDBJ whole genome shotgun (WGS) entry which is preliminary data.</text>
</comment>
<dbReference type="AlphaFoldDB" id="A0A3L6L0H9"/>